<dbReference type="EMBL" id="BMIB01000004">
    <property type="protein sequence ID" value="GGH74400.1"/>
    <property type="molecule type" value="Genomic_DNA"/>
</dbReference>
<organism evidence="2 3">
    <name type="scientific">Filimonas zeae</name>
    <dbReference type="NCBI Taxonomy" id="1737353"/>
    <lineage>
        <taxon>Bacteria</taxon>
        <taxon>Pseudomonadati</taxon>
        <taxon>Bacteroidota</taxon>
        <taxon>Chitinophagia</taxon>
        <taxon>Chitinophagales</taxon>
        <taxon>Chitinophagaceae</taxon>
        <taxon>Filimonas</taxon>
    </lineage>
</organism>
<dbReference type="AlphaFoldDB" id="A0A917J1Z5"/>
<dbReference type="InterPro" id="IPR008969">
    <property type="entry name" value="CarboxyPept-like_regulatory"/>
</dbReference>
<evidence type="ECO:0000256" key="1">
    <source>
        <dbReference type="SAM" id="MobiDB-lite"/>
    </source>
</evidence>
<feature type="region of interest" description="Disordered" evidence="1">
    <location>
        <begin position="111"/>
        <end position="152"/>
    </location>
</feature>
<sequence length="152" mass="17057">MGGGMGGMGGGSQPDSKSYTNICRVSGKVLDSTGSPLKEVTIILQQLDHEPNPMAQPDDKPEDPYFKEVTTKKNGKFTFSSLPFYHEYKVTIMADGYKRWEQDVRFIPKKNEKKIPFEQMKPDSIPVQEPPRSKPSPEKDLGDIKLIPLTAR</sequence>
<dbReference type="SUPFAM" id="SSF49464">
    <property type="entry name" value="Carboxypeptidase regulatory domain-like"/>
    <property type="match status" value="1"/>
</dbReference>
<reference evidence="2" key="2">
    <citation type="submission" date="2020-09" db="EMBL/GenBank/DDBJ databases">
        <authorList>
            <person name="Sun Q."/>
            <person name="Zhou Y."/>
        </authorList>
    </citation>
    <scope>NUCLEOTIDE SEQUENCE</scope>
    <source>
        <strain evidence="2">CGMCC 1.15290</strain>
    </source>
</reference>
<name>A0A917J1Z5_9BACT</name>
<proteinExistence type="predicted"/>
<protein>
    <recommendedName>
        <fullName evidence="4">Carboxypeptidase regulatory-like domain-containing protein</fullName>
    </recommendedName>
</protein>
<keyword evidence="3" id="KW-1185">Reference proteome</keyword>
<dbReference type="Pfam" id="PF13620">
    <property type="entry name" value="CarboxypepD_reg"/>
    <property type="match status" value="1"/>
</dbReference>
<accession>A0A917J1Z5</accession>
<comment type="caution">
    <text evidence="2">The sequence shown here is derived from an EMBL/GenBank/DDBJ whole genome shotgun (WGS) entry which is preliminary data.</text>
</comment>
<gene>
    <name evidence="2" type="ORF">GCM10011379_36930</name>
</gene>
<reference evidence="2" key="1">
    <citation type="journal article" date="2014" name="Int. J. Syst. Evol. Microbiol.">
        <title>Complete genome sequence of Corynebacterium casei LMG S-19264T (=DSM 44701T), isolated from a smear-ripened cheese.</title>
        <authorList>
            <consortium name="US DOE Joint Genome Institute (JGI-PGF)"/>
            <person name="Walter F."/>
            <person name="Albersmeier A."/>
            <person name="Kalinowski J."/>
            <person name="Ruckert C."/>
        </authorList>
    </citation>
    <scope>NUCLEOTIDE SEQUENCE</scope>
    <source>
        <strain evidence="2">CGMCC 1.15290</strain>
    </source>
</reference>
<dbReference type="Gene3D" id="2.60.40.1120">
    <property type="entry name" value="Carboxypeptidase-like, regulatory domain"/>
    <property type="match status" value="1"/>
</dbReference>
<evidence type="ECO:0008006" key="4">
    <source>
        <dbReference type="Google" id="ProtNLM"/>
    </source>
</evidence>
<evidence type="ECO:0000313" key="2">
    <source>
        <dbReference type="EMBL" id="GGH74400.1"/>
    </source>
</evidence>
<dbReference type="Proteomes" id="UP000627292">
    <property type="component" value="Unassembled WGS sequence"/>
</dbReference>
<evidence type="ECO:0000313" key="3">
    <source>
        <dbReference type="Proteomes" id="UP000627292"/>
    </source>
</evidence>
<feature type="compositionally biased region" description="Basic and acidic residues" evidence="1">
    <location>
        <begin position="131"/>
        <end position="143"/>
    </location>
</feature>